<proteinExistence type="predicted"/>
<dbReference type="RefSeq" id="WP_127342210.1">
    <property type="nucleotide sequence ID" value="NZ_RJJX01000001.1"/>
</dbReference>
<name>A0A434AZQ1_9BACT</name>
<protein>
    <recommendedName>
        <fullName evidence="3">Lipoprotein</fullName>
    </recommendedName>
</protein>
<gene>
    <name evidence="1" type="ORF">DLK05_01555</name>
</gene>
<organism evidence="1 2">
    <name type="scientific">Ancylomarina longa</name>
    <dbReference type="NCBI Taxonomy" id="2487017"/>
    <lineage>
        <taxon>Bacteria</taxon>
        <taxon>Pseudomonadati</taxon>
        <taxon>Bacteroidota</taxon>
        <taxon>Bacteroidia</taxon>
        <taxon>Marinilabiliales</taxon>
        <taxon>Marinifilaceae</taxon>
        <taxon>Ancylomarina</taxon>
    </lineage>
</organism>
<keyword evidence="2" id="KW-1185">Reference proteome</keyword>
<dbReference type="PROSITE" id="PS51257">
    <property type="entry name" value="PROKAR_LIPOPROTEIN"/>
    <property type="match status" value="1"/>
</dbReference>
<accession>A0A434AZQ1</accession>
<evidence type="ECO:0008006" key="3">
    <source>
        <dbReference type="Google" id="ProtNLM"/>
    </source>
</evidence>
<sequence length="282" mass="32555">MKKIISGICILFLLYSCNWFSSKSNKEGKSENLEHALMQENTKKMKRIFFELPSPIEISLLIKKSGIHYQEDLLNSADNLSGYSTSVSRAIALGVYCADLSYASLNEQYQTSIEYINIARNLAESLGVLRTVDQEKIQLLEENVTDKKMIVDIISEIYMESSEQLREQDRYKLASLMLIGGWIESLYLATQSLQSTDIAHELLIQRVLEQRLSLESIKEVLKDNKTDPVISPIYKDILDLEHLFSESIKSNPDDENFYEKIDFESFDKLVRKVNDIRDYMIH</sequence>
<evidence type="ECO:0000313" key="1">
    <source>
        <dbReference type="EMBL" id="RUT80070.1"/>
    </source>
</evidence>
<dbReference type="EMBL" id="RJJX01000001">
    <property type="protein sequence ID" value="RUT80070.1"/>
    <property type="molecule type" value="Genomic_DNA"/>
</dbReference>
<reference evidence="1 2" key="1">
    <citation type="submission" date="2018-11" db="EMBL/GenBank/DDBJ databases">
        <title>Parancylomarina longa gen. nov., sp. nov., isolated from sediments of southern Okinawa.</title>
        <authorList>
            <person name="Fu T."/>
        </authorList>
    </citation>
    <scope>NUCLEOTIDE SEQUENCE [LARGE SCALE GENOMIC DNA]</scope>
    <source>
        <strain evidence="1 2">T3-2 S1-C</strain>
    </source>
</reference>
<comment type="caution">
    <text evidence="1">The sequence shown here is derived from an EMBL/GenBank/DDBJ whole genome shotgun (WGS) entry which is preliminary data.</text>
</comment>
<evidence type="ECO:0000313" key="2">
    <source>
        <dbReference type="Proteomes" id="UP000282985"/>
    </source>
</evidence>
<dbReference type="AlphaFoldDB" id="A0A434AZQ1"/>
<dbReference type="OrthoDB" id="1116284at2"/>
<dbReference type="Proteomes" id="UP000282985">
    <property type="component" value="Unassembled WGS sequence"/>
</dbReference>